<keyword evidence="4" id="KW-0653">Protein transport</keyword>
<dbReference type="AlphaFoldDB" id="A0A8C5RY39"/>
<evidence type="ECO:0000256" key="4">
    <source>
        <dbReference type="ARBA" id="ARBA00022927"/>
    </source>
</evidence>
<dbReference type="InterPro" id="IPR050931">
    <property type="entry name" value="Mito_Protein_Transport_Metaxin"/>
</dbReference>
<evidence type="ECO:0000256" key="3">
    <source>
        <dbReference type="ARBA" id="ARBA00022787"/>
    </source>
</evidence>
<accession>A0A8C5RY39</accession>
<comment type="subcellular location">
    <subcellularLocation>
        <location evidence="1">Mitochondrion outer membrane</location>
    </subcellularLocation>
</comment>
<keyword evidence="3" id="KW-1000">Mitochondrion outer membrane</keyword>
<dbReference type="GO" id="GO:0007005">
    <property type="term" value="P:mitochondrion organization"/>
    <property type="evidence" value="ECO:0007669"/>
    <property type="project" value="TreeGrafter"/>
</dbReference>
<evidence type="ECO:0000259" key="7">
    <source>
        <dbReference type="Pfam" id="PF10568"/>
    </source>
</evidence>
<reference evidence="8" key="2">
    <citation type="submission" date="2025-09" db="UniProtKB">
        <authorList>
            <consortium name="Ensembl"/>
        </authorList>
    </citation>
    <scope>IDENTIFICATION</scope>
</reference>
<protein>
    <submittedName>
        <fullName evidence="8">Metaxin 1</fullName>
    </submittedName>
</protein>
<evidence type="ECO:0000313" key="9">
    <source>
        <dbReference type="Proteomes" id="UP000694406"/>
    </source>
</evidence>
<sequence length="172" mass="19618">MAAPMELYCWAGGWGLPTVDPDCLAVLTYARFTGAPLKVHKITNPWRSPSGELYFWGWGGQFNADYDLSALQGADTLAFLSLVNRKLLPMLIHTFWVDAKNYVEHTRKWYAEAIPFPLNFFLPSRMQKRQLERLQTVCGENWQDDKEQLEKQVKEGQGWDSIFLTTGSVGVA</sequence>
<dbReference type="Pfam" id="PF10568">
    <property type="entry name" value="Tom37"/>
    <property type="match status" value="1"/>
</dbReference>
<evidence type="ECO:0000313" key="8">
    <source>
        <dbReference type="Ensembl" id="ENSLLTP00000007945.1"/>
    </source>
</evidence>
<dbReference type="PANTHER" id="PTHR12289">
    <property type="entry name" value="METAXIN RELATED"/>
    <property type="match status" value="1"/>
</dbReference>
<dbReference type="GO" id="GO:0001401">
    <property type="term" value="C:SAM complex"/>
    <property type="evidence" value="ECO:0007669"/>
    <property type="project" value="Ensembl"/>
</dbReference>
<reference evidence="8" key="1">
    <citation type="submission" date="2025-08" db="UniProtKB">
        <authorList>
            <consortium name="Ensembl"/>
        </authorList>
    </citation>
    <scope>IDENTIFICATION</scope>
</reference>
<organism evidence="8 9">
    <name type="scientific">Laticauda laticaudata</name>
    <name type="common">Blue-ringed sea krait</name>
    <name type="synonym">Blue-lipped sea krait</name>
    <dbReference type="NCBI Taxonomy" id="8630"/>
    <lineage>
        <taxon>Eukaryota</taxon>
        <taxon>Metazoa</taxon>
        <taxon>Chordata</taxon>
        <taxon>Craniata</taxon>
        <taxon>Vertebrata</taxon>
        <taxon>Euteleostomi</taxon>
        <taxon>Lepidosauria</taxon>
        <taxon>Squamata</taxon>
        <taxon>Bifurcata</taxon>
        <taxon>Unidentata</taxon>
        <taxon>Episquamata</taxon>
        <taxon>Toxicofera</taxon>
        <taxon>Serpentes</taxon>
        <taxon>Colubroidea</taxon>
        <taxon>Elapidae</taxon>
        <taxon>Laticaudinae</taxon>
        <taxon>Laticauda</taxon>
    </lineage>
</organism>
<evidence type="ECO:0000256" key="6">
    <source>
        <dbReference type="ARBA" id="ARBA00023136"/>
    </source>
</evidence>
<keyword evidence="5" id="KW-0496">Mitochondrion</keyword>
<dbReference type="CDD" id="cd03078">
    <property type="entry name" value="GST_N_Metaxin1_like"/>
    <property type="match status" value="1"/>
</dbReference>
<evidence type="ECO:0000256" key="1">
    <source>
        <dbReference type="ARBA" id="ARBA00004294"/>
    </source>
</evidence>
<gene>
    <name evidence="8" type="primary">MTX1</name>
</gene>
<keyword evidence="9" id="KW-1185">Reference proteome</keyword>
<dbReference type="PANTHER" id="PTHR12289:SF34">
    <property type="entry name" value="METAXIN-1"/>
    <property type="match status" value="1"/>
</dbReference>
<dbReference type="GO" id="GO:0015031">
    <property type="term" value="P:protein transport"/>
    <property type="evidence" value="ECO:0007669"/>
    <property type="project" value="UniProtKB-KW"/>
</dbReference>
<proteinExistence type="predicted"/>
<keyword evidence="2" id="KW-0813">Transport</keyword>
<name>A0A8C5RY39_LATLA</name>
<evidence type="ECO:0000256" key="5">
    <source>
        <dbReference type="ARBA" id="ARBA00023128"/>
    </source>
</evidence>
<feature type="domain" description="Mitochondrial outer membrane transport complex Sam37/metaxin N-terminal" evidence="7">
    <location>
        <begin position="61"/>
        <end position="127"/>
    </location>
</feature>
<keyword evidence="6" id="KW-0472">Membrane</keyword>
<evidence type="ECO:0000256" key="2">
    <source>
        <dbReference type="ARBA" id="ARBA00022448"/>
    </source>
</evidence>
<dbReference type="Ensembl" id="ENSLLTT00000008240.1">
    <property type="protein sequence ID" value="ENSLLTP00000007945.1"/>
    <property type="gene ID" value="ENSLLTG00000006029.1"/>
</dbReference>
<dbReference type="InterPro" id="IPR019564">
    <property type="entry name" value="Sam37/metaxin_N"/>
</dbReference>
<dbReference type="GeneTree" id="ENSGT00950000182919"/>
<dbReference type="Proteomes" id="UP000694406">
    <property type="component" value="Unplaced"/>
</dbReference>